<protein>
    <submittedName>
        <fullName evidence="1">Uncharacterized protein</fullName>
    </submittedName>
</protein>
<dbReference type="EMBL" id="KE504124">
    <property type="protein sequence ID" value="EPT05155.1"/>
    <property type="molecule type" value="Genomic_DNA"/>
</dbReference>
<name>S8G4K0_FOMSC</name>
<proteinExistence type="predicted"/>
<dbReference type="OrthoDB" id="3199367at2759"/>
<sequence length="110" mass="11902">MDDIILWSADITSPHFLSIWEAGSTQTISWIVNKVPQTGPTAQGKALLGYAENDSENLDLDNPLATGFLIGDGNVTFTVPDVPYRSDYIVVLFGNSGNSSPTFTIMPKSH</sequence>
<evidence type="ECO:0000313" key="1">
    <source>
        <dbReference type="EMBL" id="EPT05155.1"/>
    </source>
</evidence>
<dbReference type="AlphaFoldDB" id="S8G4K0"/>
<reference evidence="1 2" key="1">
    <citation type="journal article" date="2012" name="Science">
        <title>The Paleozoic origin of enzymatic lignin decomposition reconstructed from 31 fungal genomes.</title>
        <authorList>
            <person name="Floudas D."/>
            <person name="Binder M."/>
            <person name="Riley R."/>
            <person name="Barry K."/>
            <person name="Blanchette R.A."/>
            <person name="Henrissat B."/>
            <person name="Martinez A.T."/>
            <person name="Otillar R."/>
            <person name="Spatafora J.W."/>
            <person name="Yadav J.S."/>
            <person name="Aerts A."/>
            <person name="Benoit I."/>
            <person name="Boyd A."/>
            <person name="Carlson A."/>
            <person name="Copeland A."/>
            <person name="Coutinho P.M."/>
            <person name="de Vries R.P."/>
            <person name="Ferreira P."/>
            <person name="Findley K."/>
            <person name="Foster B."/>
            <person name="Gaskell J."/>
            <person name="Glotzer D."/>
            <person name="Gorecki P."/>
            <person name="Heitman J."/>
            <person name="Hesse C."/>
            <person name="Hori C."/>
            <person name="Igarashi K."/>
            <person name="Jurgens J.A."/>
            <person name="Kallen N."/>
            <person name="Kersten P."/>
            <person name="Kohler A."/>
            <person name="Kuees U."/>
            <person name="Kumar T.K.A."/>
            <person name="Kuo A."/>
            <person name="LaButti K."/>
            <person name="Larrondo L.F."/>
            <person name="Lindquist E."/>
            <person name="Ling A."/>
            <person name="Lombard V."/>
            <person name="Lucas S."/>
            <person name="Lundell T."/>
            <person name="Martin R."/>
            <person name="McLaughlin D.J."/>
            <person name="Morgenstern I."/>
            <person name="Morin E."/>
            <person name="Murat C."/>
            <person name="Nagy L.G."/>
            <person name="Nolan M."/>
            <person name="Ohm R.A."/>
            <person name="Patyshakuliyeva A."/>
            <person name="Rokas A."/>
            <person name="Ruiz-Duenas F.J."/>
            <person name="Sabat G."/>
            <person name="Salamov A."/>
            <person name="Samejima M."/>
            <person name="Schmutz J."/>
            <person name="Slot J.C."/>
            <person name="St John F."/>
            <person name="Stenlid J."/>
            <person name="Sun H."/>
            <person name="Sun S."/>
            <person name="Syed K."/>
            <person name="Tsang A."/>
            <person name="Wiebenga A."/>
            <person name="Young D."/>
            <person name="Pisabarro A."/>
            <person name="Eastwood D.C."/>
            <person name="Martin F."/>
            <person name="Cullen D."/>
            <person name="Grigoriev I.V."/>
            <person name="Hibbett D.S."/>
        </authorList>
    </citation>
    <scope>NUCLEOTIDE SEQUENCE</scope>
    <source>
        <strain evidence="2">FP-58527</strain>
    </source>
</reference>
<keyword evidence="2" id="KW-1185">Reference proteome</keyword>
<dbReference type="Proteomes" id="UP000015241">
    <property type="component" value="Unassembled WGS sequence"/>
</dbReference>
<dbReference type="InParanoid" id="S8G4K0"/>
<dbReference type="HOGENOM" id="CLU_083660_2_1_1"/>
<gene>
    <name evidence="1" type="ORF">FOMPIDRAFT_43002</name>
</gene>
<dbReference type="eggNOG" id="ENOG502S8XQ">
    <property type="taxonomic scope" value="Eukaryota"/>
</dbReference>
<organism evidence="1 2">
    <name type="scientific">Fomitopsis schrenkii</name>
    <name type="common">Brown rot fungus</name>
    <dbReference type="NCBI Taxonomy" id="2126942"/>
    <lineage>
        <taxon>Eukaryota</taxon>
        <taxon>Fungi</taxon>
        <taxon>Dikarya</taxon>
        <taxon>Basidiomycota</taxon>
        <taxon>Agaricomycotina</taxon>
        <taxon>Agaricomycetes</taxon>
        <taxon>Polyporales</taxon>
        <taxon>Fomitopsis</taxon>
    </lineage>
</organism>
<dbReference type="STRING" id="743788.S8G4K0"/>
<accession>S8G4K0</accession>
<evidence type="ECO:0000313" key="2">
    <source>
        <dbReference type="Proteomes" id="UP000015241"/>
    </source>
</evidence>